<dbReference type="SUPFAM" id="SSF52833">
    <property type="entry name" value="Thioredoxin-like"/>
    <property type="match status" value="1"/>
</dbReference>
<name>A0A4R6WMP5_9SPHI</name>
<feature type="chain" id="PRO_5020476570" evidence="6">
    <location>
        <begin position="28"/>
        <end position="373"/>
    </location>
</feature>
<keyword evidence="4" id="KW-0676">Redox-active center</keyword>
<dbReference type="EMBL" id="SNYV01000011">
    <property type="protein sequence ID" value="TDQ80108.1"/>
    <property type="molecule type" value="Genomic_DNA"/>
</dbReference>
<dbReference type="GO" id="GO:0030313">
    <property type="term" value="C:cell envelope"/>
    <property type="evidence" value="ECO:0007669"/>
    <property type="project" value="UniProtKB-SubCell"/>
</dbReference>
<keyword evidence="5" id="KW-0175">Coiled coil</keyword>
<feature type="signal peptide" evidence="6">
    <location>
        <begin position="1"/>
        <end position="27"/>
    </location>
</feature>
<evidence type="ECO:0000313" key="9">
    <source>
        <dbReference type="Proteomes" id="UP000295292"/>
    </source>
</evidence>
<dbReference type="GO" id="GO:0016209">
    <property type="term" value="F:antioxidant activity"/>
    <property type="evidence" value="ECO:0007669"/>
    <property type="project" value="InterPro"/>
</dbReference>
<comment type="subcellular location">
    <subcellularLocation>
        <location evidence="1">Cell envelope</location>
    </subcellularLocation>
</comment>
<gene>
    <name evidence="8" type="ORF">CLV99_1562</name>
</gene>
<feature type="domain" description="Thioredoxin" evidence="7">
    <location>
        <begin position="234"/>
        <end position="373"/>
    </location>
</feature>
<evidence type="ECO:0000256" key="3">
    <source>
        <dbReference type="ARBA" id="ARBA00023157"/>
    </source>
</evidence>
<protein>
    <submittedName>
        <fullName evidence="8">Peroxiredoxin</fullName>
    </submittedName>
</protein>
<dbReference type="PROSITE" id="PS51352">
    <property type="entry name" value="THIOREDOXIN_2"/>
    <property type="match status" value="1"/>
</dbReference>
<accession>A0A4R6WMP5</accession>
<keyword evidence="6" id="KW-0732">Signal</keyword>
<dbReference type="PROSITE" id="PS00194">
    <property type="entry name" value="THIOREDOXIN_1"/>
    <property type="match status" value="1"/>
</dbReference>
<evidence type="ECO:0000259" key="7">
    <source>
        <dbReference type="PROSITE" id="PS51352"/>
    </source>
</evidence>
<comment type="caution">
    <text evidence="8">The sequence shown here is derived from an EMBL/GenBank/DDBJ whole genome shotgun (WGS) entry which is preliminary data.</text>
</comment>
<keyword evidence="9" id="KW-1185">Reference proteome</keyword>
<dbReference type="PANTHER" id="PTHR42852">
    <property type="entry name" value="THIOL:DISULFIDE INTERCHANGE PROTEIN DSBE"/>
    <property type="match status" value="1"/>
</dbReference>
<dbReference type="Pfam" id="PF00578">
    <property type="entry name" value="AhpC-TSA"/>
    <property type="match status" value="1"/>
</dbReference>
<keyword evidence="3" id="KW-1015">Disulfide bond</keyword>
<dbReference type="InterPro" id="IPR050553">
    <property type="entry name" value="Thioredoxin_ResA/DsbE_sf"/>
</dbReference>
<evidence type="ECO:0000256" key="2">
    <source>
        <dbReference type="ARBA" id="ARBA00022748"/>
    </source>
</evidence>
<dbReference type="GO" id="GO:0017004">
    <property type="term" value="P:cytochrome complex assembly"/>
    <property type="evidence" value="ECO:0007669"/>
    <property type="project" value="UniProtKB-KW"/>
</dbReference>
<keyword evidence="2" id="KW-0201">Cytochrome c-type biogenesis</keyword>
<dbReference type="InterPro" id="IPR017937">
    <property type="entry name" value="Thioredoxin_CS"/>
</dbReference>
<sequence length="373" mass="42248">MIKAKMCVWYGKLIVFSFLSLPLFVFAQHTTHIKGKVGRITGAKVWLSYNVDGVMFRDSTHLKKGKFAFKVDVDEAVPATLRLEHLNGKQTGVFDTKECFLEPGIVEIVAKDSLLNADFVKGSQSKDYVLFREFVGLEETKRLASRAKLTKDEAELNRIQERRRAIVNNLYERYAKFVTAYPDSYFSLYALNYISGGTVNVALVEPLFESLTERLRNSPEGRELRSQIEAMKILKIGGLAPDFVQADTAGVPIKLSDYRGKYVLLDFWASWCGPCRQDNPNLVKAYHKYKDKNFTILGVSLDFKKKAWIDAVEKDGLVWTNVSDLGYFKNEAAVKYAIRAVPQNYLIDPDGRIVAIGLHGEELEMALAKFINN</sequence>
<dbReference type="InterPro" id="IPR025380">
    <property type="entry name" value="DUF4369"/>
</dbReference>
<dbReference type="CDD" id="cd02966">
    <property type="entry name" value="TlpA_like_family"/>
    <property type="match status" value="1"/>
</dbReference>
<evidence type="ECO:0000256" key="1">
    <source>
        <dbReference type="ARBA" id="ARBA00004196"/>
    </source>
</evidence>
<dbReference type="InterPro" id="IPR036249">
    <property type="entry name" value="Thioredoxin-like_sf"/>
</dbReference>
<dbReference type="InterPro" id="IPR000866">
    <property type="entry name" value="AhpC/TSA"/>
</dbReference>
<dbReference type="PANTHER" id="PTHR42852:SF6">
    <property type="entry name" value="THIOL:DISULFIDE INTERCHANGE PROTEIN DSBE"/>
    <property type="match status" value="1"/>
</dbReference>
<dbReference type="Proteomes" id="UP000295292">
    <property type="component" value="Unassembled WGS sequence"/>
</dbReference>
<dbReference type="RefSeq" id="WP_133583854.1">
    <property type="nucleotide sequence ID" value="NZ_SNYV01000011.1"/>
</dbReference>
<evidence type="ECO:0000313" key="8">
    <source>
        <dbReference type="EMBL" id="TDQ80108.1"/>
    </source>
</evidence>
<evidence type="ECO:0000256" key="5">
    <source>
        <dbReference type="SAM" id="Coils"/>
    </source>
</evidence>
<dbReference type="InterPro" id="IPR013766">
    <property type="entry name" value="Thioredoxin_domain"/>
</dbReference>
<proteinExistence type="predicted"/>
<dbReference type="OrthoDB" id="750178at2"/>
<dbReference type="GO" id="GO:0016491">
    <property type="term" value="F:oxidoreductase activity"/>
    <property type="evidence" value="ECO:0007669"/>
    <property type="project" value="InterPro"/>
</dbReference>
<dbReference type="AlphaFoldDB" id="A0A4R6WMP5"/>
<organism evidence="8 9">
    <name type="scientific">Sphingobacterium yanglingense</name>
    <dbReference type="NCBI Taxonomy" id="1437280"/>
    <lineage>
        <taxon>Bacteria</taxon>
        <taxon>Pseudomonadati</taxon>
        <taxon>Bacteroidota</taxon>
        <taxon>Sphingobacteriia</taxon>
        <taxon>Sphingobacteriales</taxon>
        <taxon>Sphingobacteriaceae</taxon>
        <taxon>Sphingobacterium</taxon>
    </lineage>
</organism>
<evidence type="ECO:0000256" key="6">
    <source>
        <dbReference type="SAM" id="SignalP"/>
    </source>
</evidence>
<dbReference type="Pfam" id="PF14289">
    <property type="entry name" value="DUF4369"/>
    <property type="match status" value="1"/>
</dbReference>
<evidence type="ECO:0000256" key="4">
    <source>
        <dbReference type="ARBA" id="ARBA00023284"/>
    </source>
</evidence>
<dbReference type="Gene3D" id="3.40.30.10">
    <property type="entry name" value="Glutaredoxin"/>
    <property type="match status" value="1"/>
</dbReference>
<feature type="coiled-coil region" evidence="5">
    <location>
        <begin position="137"/>
        <end position="169"/>
    </location>
</feature>
<reference evidence="8 9" key="1">
    <citation type="submission" date="2019-03" db="EMBL/GenBank/DDBJ databases">
        <title>Genomic Encyclopedia of Archaeal and Bacterial Type Strains, Phase II (KMG-II): from individual species to whole genera.</title>
        <authorList>
            <person name="Goeker M."/>
        </authorList>
    </citation>
    <scope>NUCLEOTIDE SEQUENCE [LARGE SCALE GENOMIC DNA]</scope>
    <source>
        <strain evidence="8 9">DSM 28353</strain>
    </source>
</reference>